<gene>
    <name evidence="5" type="ORF">OTU49_006087</name>
</gene>
<comment type="caution">
    <text evidence="5">The sequence shown here is derived from an EMBL/GenBank/DDBJ whole genome shotgun (WGS) entry which is preliminary data.</text>
</comment>
<dbReference type="InterPro" id="IPR011993">
    <property type="entry name" value="PH-like_dom_sf"/>
</dbReference>
<protein>
    <recommendedName>
        <fullName evidence="4">SH3 domain-containing protein</fullName>
    </recommendedName>
</protein>
<dbReference type="AlphaFoldDB" id="A0AAW0WQH0"/>
<keyword evidence="6" id="KW-1185">Reference proteome</keyword>
<evidence type="ECO:0000256" key="3">
    <source>
        <dbReference type="SAM" id="MobiDB-lite"/>
    </source>
</evidence>
<dbReference type="InterPro" id="IPR036028">
    <property type="entry name" value="SH3-like_dom_sf"/>
</dbReference>
<dbReference type="SUPFAM" id="SSF50044">
    <property type="entry name" value="SH3-domain"/>
    <property type="match status" value="1"/>
</dbReference>
<keyword evidence="1 2" id="KW-0728">SH3 domain</keyword>
<reference evidence="5 6" key="1">
    <citation type="journal article" date="2024" name="BMC Genomics">
        <title>Genome assembly of redclaw crayfish (Cherax quadricarinatus) provides insights into its immune adaptation and hypoxia tolerance.</title>
        <authorList>
            <person name="Liu Z."/>
            <person name="Zheng J."/>
            <person name="Li H."/>
            <person name="Fang K."/>
            <person name="Wang S."/>
            <person name="He J."/>
            <person name="Zhou D."/>
            <person name="Weng S."/>
            <person name="Chi M."/>
            <person name="Gu Z."/>
            <person name="He J."/>
            <person name="Li F."/>
            <person name="Wang M."/>
        </authorList>
    </citation>
    <scope>NUCLEOTIDE SEQUENCE [LARGE SCALE GENOMIC DNA]</scope>
    <source>
        <strain evidence="5">ZL_2023a</strain>
    </source>
</reference>
<dbReference type="Pfam" id="PF07653">
    <property type="entry name" value="SH3_2"/>
    <property type="match status" value="1"/>
</dbReference>
<accession>A0AAW0WQH0</accession>
<feature type="non-terminal residue" evidence="5">
    <location>
        <position position="484"/>
    </location>
</feature>
<dbReference type="InterPro" id="IPR059004">
    <property type="entry name" value="MYO15"/>
</dbReference>
<feature type="region of interest" description="Disordered" evidence="3">
    <location>
        <begin position="109"/>
        <end position="166"/>
    </location>
</feature>
<dbReference type="PANTHER" id="PTHR22692:SF26">
    <property type="entry name" value="SH3 DOMAIN-CONTAINING PROTEIN"/>
    <property type="match status" value="1"/>
</dbReference>
<proteinExistence type="predicted"/>
<feature type="non-terminal residue" evidence="5">
    <location>
        <position position="1"/>
    </location>
</feature>
<name>A0AAW0WQH0_CHEQU</name>
<feature type="compositionally biased region" description="Pro residues" evidence="3">
    <location>
        <begin position="150"/>
        <end position="160"/>
    </location>
</feature>
<dbReference type="InterPro" id="IPR001452">
    <property type="entry name" value="SH3_domain"/>
</dbReference>
<evidence type="ECO:0000259" key="4">
    <source>
        <dbReference type="PROSITE" id="PS50002"/>
    </source>
</evidence>
<feature type="compositionally biased region" description="Basic and acidic residues" evidence="3">
    <location>
        <begin position="1"/>
        <end position="14"/>
    </location>
</feature>
<feature type="domain" description="SH3" evidence="4">
    <location>
        <begin position="418"/>
        <end position="480"/>
    </location>
</feature>
<evidence type="ECO:0000313" key="5">
    <source>
        <dbReference type="EMBL" id="KAK8734252.1"/>
    </source>
</evidence>
<organism evidence="5 6">
    <name type="scientific">Cherax quadricarinatus</name>
    <name type="common">Australian red claw crayfish</name>
    <dbReference type="NCBI Taxonomy" id="27406"/>
    <lineage>
        <taxon>Eukaryota</taxon>
        <taxon>Metazoa</taxon>
        <taxon>Ecdysozoa</taxon>
        <taxon>Arthropoda</taxon>
        <taxon>Crustacea</taxon>
        <taxon>Multicrustacea</taxon>
        <taxon>Malacostraca</taxon>
        <taxon>Eumalacostraca</taxon>
        <taxon>Eucarida</taxon>
        <taxon>Decapoda</taxon>
        <taxon>Pleocyemata</taxon>
        <taxon>Astacidea</taxon>
        <taxon>Parastacoidea</taxon>
        <taxon>Parastacidae</taxon>
        <taxon>Cherax</taxon>
    </lineage>
</organism>
<dbReference type="PANTHER" id="PTHR22692">
    <property type="entry name" value="MYOSIN VII, XV"/>
    <property type="match status" value="1"/>
</dbReference>
<dbReference type="Pfam" id="PF26570">
    <property type="entry name" value="MYO15"/>
    <property type="match status" value="1"/>
</dbReference>
<feature type="compositionally biased region" description="Basic and acidic residues" evidence="3">
    <location>
        <begin position="39"/>
        <end position="48"/>
    </location>
</feature>
<dbReference type="Gene3D" id="2.30.29.30">
    <property type="entry name" value="Pleckstrin-homology domain (PH domain)/Phosphotyrosine-binding domain (PTB)"/>
    <property type="match status" value="1"/>
</dbReference>
<feature type="region of interest" description="Disordered" evidence="3">
    <location>
        <begin position="1"/>
        <end position="79"/>
    </location>
</feature>
<dbReference type="Gene3D" id="2.30.30.40">
    <property type="entry name" value="SH3 Domains"/>
    <property type="match status" value="1"/>
</dbReference>
<feature type="compositionally biased region" description="Low complexity" evidence="3">
    <location>
        <begin position="139"/>
        <end position="149"/>
    </location>
</feature>
<dbReference type="SMART" id="SM00326">
    <property type="entry name" value="SH3"/>
    <property type="match status" value="1"/>
</dbReference>
<evidence type="ECO:0000256" key="2">
    <source>
        <dbReference type="PROSITE-ProRule" id="PRU00192"/>
    </source>
</evidence>
<feature type="compositionally biased region" description="Low complexity" evidence="3">
    <location>
        <begin position="64"/>
        <end position="74"/>
    </location>
</feature>
<evidence type="ECO:0000313" key="6">
    <source>
        <dbReference type="Proteomes" id="UP001445076"/>
    </source>
</evidence>
<sequence length="484" mass="54484">STPREKSENKEKGATRRRRDSWDNPVDDGKSSGVGKLKISREMREKLEALTSSHPSRAQKGPVMQMQQQQQQQQTRGIKKLEAHRRFLLQHQLEGDKWDTVDSIKQVTSKVDKGGSVPPPPPVAPPSVYMNRRPPSPAPSVSSQESSPVIPQPRSPPLPIQPSGFRTTVDYHADNSDRRTSVSTMHTEKTEHFELEESSEFLQPVDSAPVLIDQEMEKRSYEAIKTRLLPAPHGSHITYSRVPWSLTLRKELFIPGEQLYGDALHLVFCQVVLDVYAGNTPRITLDQRTHMRKMLDNRGVTPNNTFSPHHKNSLKKEIVEMAKTWPLYFAAIFPVTGSRKAGDVEMLAVSHSGIRLLRRDHNHFSIISTFNTVEEAECPRAGSLRLVAAGGTRMILYTPRAKQIAAILHKYISIPKPGSQEFVRAVADYITRENTLLSFKKGDIIRVNGADRYEDNGWLQGTLDGRTGLFPVDYVVPIARSEAR</sequence>
<evidence type="ECO:0000256" key="1">
    <source>
        <dbReference type="ARBA" id="ARBA00022443"/>
    </source>
</evidence>
<dbReference type="PROSITE" id="PS50002">
    <property type="entry name" value="SH3"/>
    <property type="match status" value="1"/>
</dbReference>
<dbReference type="EMBL" id="JARKIK010000051">
    <property type="protein sequence ID" value="KAK8734252.1"/>
    <property type="molecule type" value="Genomic_DNA"/>
</dbReference>
<dbReference type="InterPro" id="IPR051567">
    <property type="entry name" value="Unconventional_Myosin_ATPase"/>
</dbReference>
<dbReference type="Proteomes" id="UP001445076">
    <property type="component" value="Unassembled WGS sequence"/>
</dbReference>